<accession>A0A9E2BI68</accession>
<evidence type="ECO:0000313" key="1">
    <source>
        <dbReference type="EMBL" id="MBT9145997.1"/>
    </source>
</evidence>
<dbReference type="EMBL" id="QLTW01000260">
    <property type="protein sequence ID" value="MBT9145997.1"/>
    <property type="molecule type" value="Genomic_DNA"/>
</dbReference>
<organism evidence="1 2">
    <name type="scientific">Psychracetigena formicireducens</name>
    <dbReference type="NCBI Taxonomy" id="2986056"/>
    <lineage>
        <taxon>Bacteria</taxon>
        <taxon>Bacillati</taxon>
        <taxon>Candidatus Lithacetigenota</taxon>
        <taxon>Candidatus Psychracetigena</taxon>
    </lineage>
</organism>
<gene>
    <name evidence="1" type="ORF">DDT42_01876</name>
</gene>
<evidence type="ECO:0000313" key="2">
    <source>
        <dbReference type="Proteomes" id="UP000811545"/>
    </source>
</evidence>
<protein>
    <submittedName>
        <fullName evidence="1">Uncharacterized protein</fullName>
    </submittedName>
</protein>
<name>A0A9E2BI68_PSYF1</name>
<sequence length="428" mass="49462">MNLRFYIYLLVCGVFWGANQNKISAQQTLFLDVVLKIDTSSYSLNNNRYVFQNQSYLAFRHKDKQPEVELLFYPLVYNPSVELRLMPSGQFEEVDSLLYINGSYRTVIQFTDLSSSQFVSLIFEEKRGGQKIQYHEIKLLPNLVPVVRLPRKDDDLFIGEVKEFVLTTQYQDYIRTSPDWVSTADYDYRILYDQGLKLQLLPKVAGKLEISITPTTRKFYINAEGEFVNQAKPIKATFNVKNTRLQFLSVDVSEIPFEFSTPRGIEIQIDYNRNLQLKKTYRIEDQIEPGGVFIGELYTRSMLNNDKVLCWIRPFALHKISDGYLYLKDGDESKFITNLNINPKQSISKVSILREGGDWSNTLSLNPGENAFLKIEGTGLNKATFSLDEGIELKPDTVNSNENVRSFRNSCKRISQASAVRFCKHQLW</sequence>
<dbReference type="Proteomes" id="UP000811545">
    <property type="component" value="Unassembled WGS sequence"/>
</dbReference>
<proteinExistence type="predicted"/>
<dbReference type="AlphaFoldDB" id="A0A9E2BI68"/>
<reference evidence="1 2" key="1">
    <citation type="journal article" date="2021" name="bioRxiv">
        <title>Unique metabolic strategies in Hadean analogues reveal hints for primordial physiology.</title>
        <authorList>
            <person name="Nobu M.K."/>
            <person name="Nakai R."/>
            <person name="Tamazawa S."/>
            <person name="Mori H."/>
            <person name="Toyoda A."/>
            <person name="Ijiri A."/>
            <person name="Suzuki S."/>
            <person name="Kurokawa K."/>
            <person name="Kamagata Y."/>
            <person name="Tamaki H."/>
        </authorList>
    </citation>
    <scope>NUCLEOTIDE SEQUENCE [LARGE SCALE GENOMIC DNA]</scope>
    <source>
        <strain evidence="1">BS525</strain>
    </source>
</reference>
<comment type="caution">
    <text evidence="1">The sequence shown here is derived from an EMBL/GenBank/DDBJ whole genome shotgun (WGS) entry which is preliminary data.</text>
</comment>